<dbReference type="SUPFAM" id="SSF161111">
    <property type="entry name" value="Cation efflux protein transmembrane domain-like"/>
    <property type="match status" value="1"/>
</dbReference>
<proteinExistence type="inferred from homology"/>
<evidence type="ECO:0000256" key="5">
    <source>
        <dbReference type="ARBA" id="ARBA00022833"/>
    </source>
</evidence>
<feature type="region of interest" description="Disordered" evidence="8">
    <location>
        <begin position="390"/>
        <end position="422"/>
    </location>
</feature>
<comment type="similarity">
    <text evidence="2">Belongs to the cation diffusion facilitator (CDF) transporter (TC 2.A.4) family. SLC30A subfamily.</text>
</comment>
<dbReference type="InterPro" id="IPR027470">
    <property type="entry name" value="Cation_efflux_CTD"/>
</dbReference>
<feature type="transmembrane region" description="Helical" evidence="9">
    <location>
        <begin position="269"/>
        <end position="286"/>
    </location>
</feature>
<feature type="domain" description="Cation efflux protein cytoplasmic" evidence="11">
    <location>
        <begin position="300"/>
        <end position="372"/>
    </location>
</feature>
<dbReference type="Pfam" id="PF16916">
    <property type="entry name" value="ZT_dimer"/>
    <property type="match status" value="1"/>
</dbReference>
<gene>
    <name evidence="12" type="primary">ZRC1_2</name>
    <name evidence="12" type="ORF">GRS66_010056</name>
</gene>
<feature type="compositionally biased region" description="Polar residues" evidence="8">
    <location>
        <begin position="395"/>
        <end position="409"/>
    </location>
</feature>
<comment type="subcellular location">
    <subcellularLocation>
        <location evidence="1">Membrane</location>
        <topology evidence="1">Multi-pass membrane protein</topology>
    </subcellularLocation>
</comment>
<evidence type="ECO:0000256" key="2">
    <source>
        <dbReference type="ARBA" id="ARBA00008873"/>
    </source>
</evidence>
<sequence length="444" mass="48708">MISGKELRIISLLTLDTIFFLLELIIGYMSHSLALIADSFHMLNDIISLLVALWAVDVAKNRGPDAKYTYGWKRAEILGALINAVFLIALCFSIMIEALQRLIEPQEIQNPKLVLYVGVAGLISNIAGLFLFHDHGSDSLHSHSHGSTEGGNNDLDIESNATHSHSHASLPNDNFSADEDAISSPGPSEDIREVLPQSVVNRLSNENQPLLNHDDHGHNSGPKKNKQRSLNMHGVFLHVLGDALGNIGVITAALFIWKTEYSWRFYSDPIVSLLITIIIFSSALPLSRRASRILLQATPSTISADQIQREILAVPGVVAVHDFHIWNLTESIYIASIHVQIDCTPDKFISSAKLIRKIFHQHGIHSATVQPEFVSGEVNEDIRRRFSIIAGGTEPSPSSSQEAFENNGNSERDKKRSPTAYGATTASSNCIVDDAVNCNTSNCL</sequence>
<feature type="domain" description="Cation efflux protein transmembrane" evidence="10">
    <location>
        <begin position="13"/>
        <end position="295"/>
    </location>
</feature>
<dbReference type="Gene3D" id="1.20.1510.10">
    <property type="entry name" value="Cation efflux protein transmembrane domain"/>
    <property type="match status" value="1"/>
</dbReference>
<name>A0A6C1EDP6_SACPS</name>
<dbReference type="SUPFAM" id="SSF160240">
    <property type="entry name" value="Cation efflux protein cytoplasmic domain-like"/>
    <property type="match status" value="1"/>
</dbReference>
<protein>
    <submittedName>
        <fullName evidence="12">Zinc resistance conferring protein</fullName>
    </submittedName>
</protein>
<evidence type="ECO:0000256" key="4">
    <source>
        <dbReference type="ARBA" id="ARBA00022692"/>
    </source>
</evidence>
<keyword evidence="5" id="KW-0862">Zinc</keyword>
<evidence type="ECO:0000256" key="6">
    <source>
        <dbReference type="ARBA" id="ARBA00022989"/>
    </source>
</evidence>
<dbReference type="Proteomes" id="UP000501346">
    <property type="component" value="Chromosome SeXIII-ScXIII"/>
</dbReference>
<keyword evidence="6 9" id="KW-1133">Transmembrane helix</keyword>
<reference evidence="12 13" key="1">
    <citation type="journal article" date="2019" name="BMC Genomics">
        <title>Chromosome level assembly and comparative genome analysis confirm lager-brewing yeasts originated from a single hybridization.</title>
        <authorList>
            <person name="Salazar A.N."/>
            <person name="Gorter de Vries A.R."/>
            <person name="van den Broek M."/>
            <person name="Brouwers N."/>
            <person name="de la Torre Cortes P."/>
            <person name="Kuijpers N.G.A."/>
            <person name="Daran J.G."/>
            <person name="Abeel T."/>
        </authorList>
    </citation>
    <scope>NUCLEOTIDE SEQUENCE [LARGE SCALE GENOMIC DNA]</scope>
    <source>
        <strain evidence="12 13">CBS 1483</strain>
    </source>
</reference>
<dbReference type="OrthoDB" id="9944568at2759"/>
<evidence type="ECO:0000256" key="9">
    <source>
        <dbReference type="SAM" id="Phobius"/>
    </source>
</evidence>
<dbReference type="GO" id="GO:0000329">
    <property type="term" value="C:fungal-type vacuole membrane"/>
    <property type="evidence" value="ECO:0007669"/>
    <property type="project" value="TreeGrafter"/>
</dbReference>
<dbReference type="InterPro" id="IPR058533">
    <property type="entry name" value="Cation_efflux_TM"/>
</dbReference>
<keyword evidence="13" id="KW-1185">Reference proteome</keyword>
<evidence type="ECO:0000256" key="3">
    <source>
        <dbReference type="ARBA" id="ARBA00022448"/>
    </source>
</evidence>
<dbReference type="Pfam" id="PF01545">
    <property type="entry name" value="Cation_efflux"/>
    <property type="match status" value="1"/>
</dbReference>
<feature type="transmembrane region" description="Helical" evidence="9">
    <location>
        <begin position="35"/>
        <end position="56"/>
    </location>
</feature>
<dbReference type="GO" id="GO:0006882">
    <property type="term" value="P:intracellular zinc ion homeostasis"/>
    <property type="evidence" value="ECO:0007669"/>
    <property type="project" value="TreeGrafter"/>
</dbReference>
<evidence type="ECO:0000256" key="1">
    <source>
        <dbReference type="ARBA" id="ARBA00004141"/>
    </source>
</evidence>
<dbReference type="AlphaFoldDB" id="A0A6C1EDP6"/>
<evidence type="ECO:0000259" key="10">
    <source>
        <dbReference type="Pfam" id="PF01545"/>
    </source>
</evidence>
<evidence type="ECO:0000256" key="8">
    <source>
        <dbReference type="SAM" id="MobiDB-lite"/>
    </source>
</evidence>
<dbReference type="GO" id="GO:0005385">
    <property type="term" value="F:zinc ion transmembrane transporter activity"/>
    <property type="evidence" value="ECO:0007669"/>
    <property type="project" value="TreeGrafter"/>
</dbReference>
<feature type="transmembrane region" description="Helical" evidence="9">
    <location>
        <begin position="113"/>
        <end position="132"/>
    </location>
</feature>
<accession>A0A6C1EDP6</accession>
<dbReference type="InterPro" id="IPR036837">
    <property type="entry name" value="Cation_efflux_CTD_sf"/>
</dbReference>
<keyword evidence="3" id="KW-0813">Transport</keyword>
<feature type="region of interest" description="Disordered" evidence="8">
    <location>
        <begin position="141"/>
        <end position="190"/>
    </location>
</feature>
<feature type="transmembrane region" description="Helical" evidence="9">
    <location>
        <begin position="77"/>
        <end position="98"/>
    </location>
</feature>
<evidence type="ECO:0000256" key="7">
    <source>
        <dbReference type="ARBA" id="ARBA00023136"/>
    </source>
</evidence>
<keyword evidence="4 9" id="KW-0812">Transmembrane</keyword>
<feature type="transmembrane region" description="Helical" evidence="9">
    <location>
        <begin position="7"/>
        <end position="29"/>
    </location>
</feature>
<organism evidence="12 13">
    <name type="scientific">Saccharomyces pastorianus</name>
    <name type="common">Lager yeast</name>
    <name type="synonym">Saccharomyces cerevisiae x Saccharomyces eubayanus</name>
    <dbReference type="NCBI Taxonomy" id="27292"/>
    <lineage>
        <taxon>Eukaryota</taxon>
        <taxon>Fungi</taxon>
        <taxon>Dikarya</taxon>
        <taxon>Ascomycota</taxon>
        <taxon>Saccharomycotina</taxon>
        <taxon>Saccharomycetes</taxon>
        <taxon>Saccharomycetales</taxon>
        <taxon>Saccharomycetaceae</taxon>
        <taxon>Saccharomyces</taxon>
    </lineage>
</organism>
<feature type="transmembrane region" description="Helical" evidence="9">
    <location>
        <begin position="235"/>
        <end position="257"/>
    </location>
</feature>
<dbReference type="InterPro" id="IPR002524">
    <property type="entry name" value="Cation_efflux"/>
</dbReference>
<feature type="compositionally biased region" description="Polar residues" evidence="8">
    <location>
        <begin position="159"/>
        <end position="175"/>
    </location>
</feature>
<evidence type="ECO:0000259" key="11">
    <source>
        <dbReference type="Pfam" id="PF16916"/>
    </source>
</evidence>
<dbReference type="NCBIfam" id="TIGR01297">
    <property type="entry name" value="CDF"/>
    <property type="match status" value="1"/>
</dbReference>
<evidence type="ECO:0000313" key="13">
    <source>
        <dbReference type="Proteomes" id="UP000501346"/>
    </source>
</evidence>
<feature type="region of interest" description="Disordered" evidence="8">
    <location>
        <begin position="207"/>
        <end position="227"/>
    </location>
</feature>
<dbReference type="PANTHER" id="PTHR45820">
    <property type="entry name" value="FI23527P1"/>
    <property type="match status" value="1"/>
</dbReference>
<keyword evidence="7 9" id="KW-0472">Membrane</keyword>
<dbReference type="PANTHER" id="PTHR45820:SF4">
    <property type="entry name" value="ZINC TRANSPORTER 63C, ISOFORM F"/>
    <property type="match status" value="1"/>
</dbReference>
<dbReference type="EMBL" id="CP049010">
    <property type="protein sequence ID" value="QID87382.1"/>
    <property type="molecule type" value="Genomic_DNA"/>
</dbReference>
<dbReference type="InterPro" id="IPR027469">
    <property type="entry name" value="Cation_efflux_TMD_sf"/>
</dbReference>
<evidence type="ECO:0000313" key="12">
    <source>
        <dbReference type="EMBL" id="QID87382.1"/>
    </source>
</evidence>